<dbReference type="EMBL" id="JADNYJ010000116">
    <property type="protein sequence ID" value="KAF8883354.1"/>
    <property type="molecule type" value="Genomic_DNA"/>
</dbReference>
<reference evidence="2" key="1">
    <citation type="submission" date="2020-11" db="EMBL/GenBank/DDBJ databases">
        <authorList>
            <consortium name="DOE Joint Genome Institute"/>
            <person name="Ahrendt S."/>
            <person name="Riley R."/>
            <person name="Andreopoulos W."/>
            <person name="LaButti K."/>
            <person name="Pangilinan J."/>
            <person name="Ruiz-duenas F.J."/>
            <person name="Barrasa J.M."/>
            <person name="Sanchez-Garcia M."/>
            <person name="Camarero S."/>
            <person name="Miyauchi S."/>
            <person name="Serrano A."/>
            <person name="Linde D."/>
            <person name="Babiker R."/>
            <person name="Drula E."/>
            <person name="Ayuso-Fernandez I."/>
            <person name="Pacheco R."/>
            <person name="Padilla G."/>
            <person name="Ferreira P."/>
            <person name="Barriuso J."/>
            <person name="Kellner H."/>
            <person name="Castanera R."/>
            <person name="Alfaro M."/>
            <person name="Ramirez L."/>
            <person name="Pisabarro A.G."/>
            <person name="Kuo A."/>
            <person name="Tritt A."/>
            <person name="Lipzen A."/>
            <person name="He G."/>
            <person name="Yan M."/>
            <person name="Ng V."/>
            <person name="Cullen D."/>
            <person name="Martin F."/>
            <person name="Rosso M.-N."/>
            <person name="Henrissat B."/>
            <person name="Hibbett D."/>
            <person name="Martinez A.T."/>
            <person name="Grigoriev I.V."/>
        </authorList>
    </citation>
    <scope>NUCLEOTIDE SEQUENCE</scope>
    <source>
        <strain evidence="2">AH 44721</strain>
    </source>
</reference>
<dbReference type="AlphaFoldDB" id="A0A9P5NEB1"/>
<dbReference type="OrthoDB" id="2678560at2759"/>
<proteinExistence type="predicted"/>
<gene>
    <name evidence="2" type="ORF">CPB84DRAFT_1623672</name>
</gene>
<keyword evidence="3" id="KW-1185">Reference proteome</keyword>
<name>A0A9P5NEB1_GYMJU</name>
<accession>A0A9P5NEB1</accession>
<sequence>IEAAFCVQWLRKKAAKKTKEEYEEDIMMLRLKMEDIGKKEKITGCEVYSHIAWTDKMEVLIKGAKLDNMTTLISGVCKELPKLVKDKIGSGHANWTAFLKAIHDIDIDYIQEGTETWKKEQADQD</sequence>
<dbReference type="Proteomes" id="UP000724874">
    <property type="component" value="Unassembled WGS sequence"/>
</dbReference>
<feature type="non-terminal residue" evidence="2">
    <location>
        <position position="1"/>
    </location>
</feature>
<comment type="caution">
    <text evidence="2">The sequence shown here is derived from an EMBL/GenBank/DDBJ whole genome shotgun (WGS) entry which is preliminary data.</text>
</comment>
<keyword evidence="1" id="KW-0175">Coiled coil</keyword>
<feature type="coiled-coil region" evidence="1">
    <location>
        <begin position="12"/>
        <end position="39"/>
    </location>
</feature>
<feature type="non-terminal residue" evidence="2">
    <location>
        <position position="125"/>
    </location>
</feature>
<organism evidence="2 3">
    <name type="scientific">Gymnopilus junonius</name>
    <name type="common">Spectacular rustgill mushroom</name>
    <name type="synonym">Gymnopilus spectabilis subsp. junonius</name>
    <dbReference type="NCBI Taxonomy" id="109634"/>
    <lineage>
        <taxon>Eukaryota</taxon>
        <taxon>Fungi</taxon>
        <taxon>Dikarya</taxon>
        <taxon>Basidiomycota</taxon>
        <taxon>Agaricomycotina</taxon>
        <taxon>Agaricomycetes</taxon>
        <taxon>Agaricomycetidae</taxon>
        <taxon>Agaricales</taxon>
        <taxon>Agaricineae</taxon>
        <taxon>Hymenogastraceae</taxon>
        <taxon>Gymnopilus</taxon>
    </lineage>
</organism>
<evidence type="ECO:0000256" key="1">
    <source>
        <dbReference type="SAM" id="Coils"/>
    </source>
</evidence>
<evidence type="ECO:0000313" key="3">
    <source>
        <dbReference type="Proteomes" id="UP000724874"/>
    </source>
</evidence>
<evidence type="ECO:0000313" key="2">
    <source>
        <dbReference type="EMBL" id="KAF8883354.1"/>
    </source>
</evidence>
<protein>
    <submittedName>
        <fullName evidence="2">Uncharacterized protein</fullName>
    </submittedName>
</protein>